<dbReference type="AlphaFoldDB" id="A0A2H0VDV0"/>
<feature type="compositionally biased region" description="Gly residues" evidence="1">
    <location>
        <begin position="205"/>
        <end position="216"/>
    </location>
</feature>
<feature type="region of interest" description="Disordered" evidence="1">
    <location>
        <begin position="202"/>
        <end position="228"/>
    </location>
</feature>
<proteinExistence type="predicted"/>
<name>A0A2H0VDV0_9BACT</name>
<evidence type="ECO:0000313" key="4">
    <source>
        <dbReference type="Proteomes" id="UP000230557"/>
    </source>
</evidence>
<dbReference type="Proteomes" id="UP000230557">
    <property type="component" value="Unassembled WGS sequence"/>
</dbReference>
<evidence type="ECO:0000313" key="3">
    <source>
        <dbReference type="EMBL" id="PIR97253.1"/>
    </source>
</evidence>
<dbReference type="SUPFAM" id="SSF49265">
    <property type="entry name" value="Fibronectin type III"/>
    <property type="match status" value="1"/>
</dbReference>
<organism evidence="3 4">
    <name type="scientific">Candidatus Doudnabacteria bacterium CG10_big_fil_rev_8_21_14_0_10_41_10</name>
    <dbReference type="NCBI Taxonomy" id="1974551"/>
    <lineage>
        <taxon>Bacteria</taxon>
        <taxon>Candidatus Doudnaibacteriota</taxon>
    </lineage>
</organism>
<feature type="compositionally biased region" description="Pro residues" evidence="1">
    <location>
        <begin position="218"/>
        <end position="228"/>
    </location>
</feature>
<accession>A0A2H0VDV0</accession>
<reference evidence="4" key="1">
    <citation type="submission" date="2017-09" db="EMBL/GenBank/DDBJ databases">
        <title>Depth-based differentiation of microbial function through sediment-hosted aquifers and enrichment of novel symbionts in the deep terrestrial subsurface.</title>
        <authorList>
            <person name="Probst A.J."/>
            <person name="Ladd B."/>
            <person name="Jarett J.K."/>
            <person name="Geller-Mcgrath D.E."/>
            <person name="Sieber C.M.K."/>
            <person name="Emerson J.B."/>
            <person name="Anantharaman K."/>
            <person name="Thomas B.C."/>
            <person name="Malmstrom R."/>
            <person name="Stieglmeier M."/>
            <person name="Klingl A."/>
            <person name="Woyke T."/>
            <person name="Ryan C.M."/>
            <person name="Banfield J.F."/>
        </authorList>
    </citation>
    <scope>NUCLEOTIDE SEQUENCE [LARGE SCALE GENOMIC DNA]</scope>
</reference>
<dbReference type="Gene3D" id="2.60.40.10">
    <property type="entry name" value="Immunoglobulins"/>
    <property type="match status" value="2"/>
</dbReference>
<dbReference type="InterPro" id="IPR036116">
    <property type="entry name" value="FN3_sf"/>
</dbReference>
<protein>
    <recommendedName>
        <fullName evidence="2">Fibronectin type-III domain-containing protein</fullName>
    </recommendedName>
</protein>
<dbReference type="EMBL" id="PFAJ01000034">
    <property type="protein sequence ID" value="PIR97253.1"/>
    <property type="molecule type" value="Genomic_DNA"/>
</dbReference>
<evidence type="ECO:0000259" key="2">
    <source>
        <dbReference type="PROSITE" id="PS50853"/>
    </source>
</evidence>
<sequence length="414" mass="43821">MAWKQKLIFFLSVCIVLAFVFIPSGSNTKDANAIEAWKITRLIGPFRPTGGKIIEKSWQFCIVPVPFPPYFIPYPFIYLEIDKPTPSKTYFLRIIPGVSIPIDPSILYREYELEETAWGLGNYMLEADDAFRILCRNGNFLPEADGVVRHMGTSCKEGEGTRCRNDGGSGDSLKAPTFNPKDFLDFCDPLSKPGECLPITTPPVEGGGGGGGGDDPPGGIPNIPPAPPTTVTAFHRNSQLGSEVIISWNPAIDDSGEIAYYGVHRDGVTIGSFITNLTYTDRNSPPGSHTYCITATDTTGMSSSVNCTTVTVSPVGGGGGGGGGDTTPPSTPSGSSGVYVAGVGVRISHGTSTDNVGVTDYYISTNNGANYFGGVLSTWTDTRSLSAGTYTYLIVARDAVGNQSPPASVNVIVP</sequence>
<feature type="domain" description="Fibronectin type-III" evidence="2">
    <location>
        <begin position="227"/>
        <end position="315"/>
    </location>
</feature>
<evidence type="ECO:0000256" key="1">
    <source>
        <dbReference type="SAM" id="MobiDB-lite"/>
    </source>
</evidence>
<comment type="caution">
    <text evidence="3">The sequence shown here is derived from an EMBL/GenBank/DDBJ whole genome shotgun (WGS) entry which is preliminary data.</text>
</comment>
<dbReference type="PROSITE" id="PS50853">
    <property type="entry name" value="FN3"/>
    <property type="match status" value="1"/>
</dbReference>
<dbReference type="InterPro" id="IPR013783">
    <property type="entry name" value="Ig-like_fold"/>
</dbReference>
<dbReference type="InterPro" id="IPR003961">
    <property type="entry name" value="FN3_dom"/>
</dbReference>
<gene>
    <name evidence="3" type="ORF">COT91_02460</name>
</gene>